<dbReference type="EMBL" id="NRHC01000143">
    <property type="protein sequence ID" value="RIY31084.1"/>
    <property type="molecule type" value="Genomic_DNA"/>
</dbReference>
<dbReference type="PANTHER" id="PTHR30532">
    <property type="entry name" value="IRON III DICITRATE-BINDING PERIPLASMIC PROTEIN"/>
    <property type="match status" value="1"/>
</dbReference>
<reference evidence="8 9" key="1">
    <citation type="submission" date="2017-08" db="EMBL/GenBank/DDBJ databases">
        <title>Reclassification of Bisgaard taxon 37 and 44.</title>
        <authorList>
            <person name="Christensen H."/>
        </authorList>
    </citation>
    <scope>NUCLEOTIDE SEQUENCE [LARGE SCALE GENOMIC DNA]</scope>
    <source>
        <strain evidence="8 9">B96_3</strain>
    </source>
</reference>
<keyword evidence="4" id="KW-0408">Iron</keyword>
<comment type="caution">
    <text evidence="8">The sequence shown here is derived from an EMBL/GenBank/DDBJ whole genome shotgun (WGS) entry which is preliminary data.</text>
</comment>
<keyword evidence="4" id="KW-0406">Ion transport</keyword>
<dbReference type="InterPro" id="IPR002491">
    <property type="entry name" value="ABC_transptr_periplasmic_BD"/>
</dbReference>
<dbReference type="SUPFAM" id="SSF53807">
    <property type="entry name" value="Helical backbone' metal receptor"/>
    <property type="match status" value="1"/>
</dbReference>
<evidence type="ECO:0000256" key="3">
    <source>
        <dbReference type="ARBA" id="ARBA00022448"/>
    </source>
</evidence>
<comment type="subcellular location">
    <subcellularLocation>
        <location evidence="1">Cell envelope</location>
    </subcellularLocation>
</comment>
<dbReference type="GO" id="GO:1901678">
    <property type="term" value="P:iron coordination entity transport"/>
    <property type="evidence" value="ECO:0007669"/>
    <property type="project" value="UniProtKB-ARBA"/>
</dbReference>
<evidence type="ECO:0000256" key="4">
    <source>
        <dbReference type="ARBA" id="ARBA00022496"/>
    </source>
</evidence>
<feature type="chain" id="PRO_5017374285" description="Fe/B12 periplasmic-binding domain-containing protein" evidence="6">
    <location>
        <begin position="20"/>
        <end position="286"/>
    </location>
</feature>
<name>A0A3A1Y4Z4_9GAMM</name>
<keyword evidence="4" id="KW-0410">Iron transport</keyword>
<dbReference type="Gene3D" id="3.40.50.1980">
    <property type="entry name" value="Nitrogenase molybdenum iron protein domain"/>
    <property type="match status" value="2"/>
</dbReference>
<dbReference type="OrthoDB" id="6160519at2"/>
<gene>
    <name evidence="8" type="ORF">CKF54_07795</name>
</gene>
<feature type="signal peptide" evidence="6">
    <location>
        <begin position="1"/>
        <end position="19"/>
    </location>
</feature>
<dbReference type="PROSITE" id="PS50983">
    <property type="entry name" value="FE_B12_PBP"/>
    <property type="match status" value="1"/>
</dbReference>
<dbReference type="PRINTS" id="PR01715">
    <property type="entry name" value="FERRIBNDNGPP"/>
</dbReference>
<dbReference type="GO" id="GO:0030288">
    <property type="term" value="C:outer membrane-bounded periplasmic space"/>
    <property type="evidence" value="ECO:0007669"/>
    <property type="project" value="TreeGrafter"/>
</dbReference>
<dbReference type="AlphaFoldDB" id="A0A3A1Y4Z4"/>
<dbReference type="CDD" id="cd01146">
    <property type="entry name" value="FhuD"/>
    <property type="match status" value="1"/>
</dbReference>
<dbReference type="InterPro" id="IPR051313">
    <property type="entry name" value="Bact_iron-sidero_bind"/>
</dbReference>
<accession>A0A3A1Y4Z4</accession>
<dbReference type="RefSeq" id="WP_119525784.1">
    <property type="nucleotide sequence ID" value="NZ_NRHC01000143.1"/>
</dbReference>
<evidence type="ECO:0000256" key="6">
    <source>
        <dbReference type="SAM" id="SignalP"/>
    </source>
</evidence>
<evidence type="ECO:0000313" key="9">
    <source>
        <dbReference type="Proteomes" id="UP000265691"/>
    </source>
</evidence>
<evidence type="ECO:0000256" key="5">
    <source>
        <dbReference type="ARBA" id="ARBA00022729"/>
    </source>
</evidence>
<evidence type="ECO:0000256" key="2">
    <source>
        <dbReference type="ARBA" id="ARBA00008814"/>
    </source>
</evidence>
<keyword evidence="3" id="KW-0813">Transport</keyword>
<organism evidence="8 9">
    <name type="scientific">Psittacicella hinzii</name>
    <dbReference type="NCBI Taxonomy" id="2028575"/>
    <lineage>
        <taxon>Bacteria</taxon>
        <taxon>Pseudomonadati</taxon>
        <taxon>Pseudomonadota</taxon>
        <taxon>Gammaproteobacteria</taxon>
        <taxon>Pasteurellales</taxon>
        <taxon>Psittacicellaceae</taxon>
        <taxon>Psittacicella</taxon>
    </lineage>
</organism>
<dbReference type="Proteomes" id="UP000265691">
    <property type="component" value="Unassembled WGS sequence"/>
</dbReference>
<sequence>MKKLLLCCLAIFINFYNFAQANKRIATVDWTVAETLISLGINPVAVGDLKSYSIWVKEPVINKEYTVDLGNRLQPNLELISSLNVDLFINTPMYALISTKLEKYAPVESVDFTADSNIWDKVVMSTKAVATYAGETAKGEDMIDLAEQTLAKLKTSLAGNIKSPIAVIQFADSKHFRLYAKNSIAGMVLDKLGLPNAYDQNGNLWGFVNQTIDKLADLPADTILVVVKPYPIDLPAKLKLNSLWNYLPVSKNLIILDSTWLFGGIPSSLRFANALVNGLQGESEQW</sequence>
<evidence type="ECO:0000313" key="8">
    <source>
        <dbReference type="EMBL" id="RIY31084.1"/>
    </source>
</evidence>
<dbReference type="Pfam" id="PF01497">
    <property type="entry name" value="Peripla_BP_2"/>
    <property type="match status" value="1"/>
</dbReference>
<keyword evidence="9" id="KW-1185">Reference proteome</keyword>
<evidence type="ECO:0000256" key="1">
    <source>
        <dbReference type="ARBA" id="ARBA00004196"/>
    </source>
</evidence>
<feature type="domain" description="Fe/B12 periplasmic-binding" evidence="7">
    <location>
        <begin position="24"/>
        <end position="283"/>
    </location>
</feature>
<protein>
    <recommendedName>
        <fullName evidence="7">Fe/B12 periplasmic-binding domain-containing protein</fullName>
    </recommendedName>
</protein>
<proteinExistence type="inferred from homology"/>
<evidence type="ECO:0000259" key="7">
    <source>
        <dbReference type="PROSITE" id="PS50983"/>
    </source>
</evidence>
<keyword evidence="5 6" id="KW-0732">Signal</keyword>
<dbReference type="PANTHER" id="PTHR30532:SF1">
    <property type="entry name" value="IRON(3+)-HYDROXAMATE-BINDING PROTEIN FHUD"/>
    <property type="match status" value="1"/>
</dbReference>
<comment type="similarity">
    <text evidence="2">Belongs to the bacterial solute-binding protein 8 family.</text>
</comment>